<name>A0A0K2UYF2_LEPSM</name>
<protein>
    <submittedName>
        <fullName evidence="2">Uncharacterized protein</fullName>
    </submittedName>
</protein>
<feature type="signal peptide" evidence="1">
    <location>
        <begin position="1"/>
        <end position="21"/>
    </location>
</feature>
<evidence type="ECO:0000313" key="2">
    <source>
        <dbReference type="EMBL" id="CDW43303.1"/>
    </source>
</evidence>
<accession>A0A0K2UYF2</accession>
<keyword evidence="1" id="KW-0732">Signal</keyword>
<dbReference type="AlphaFoldDB" id="A0A0K2UYF2"/>
<organism evidence="2">
    <name type="scientific">Lepeophtheirus salmonis</name>
    <name type="common">Salmon louse</name>
    <name type="synonym">Caligus salmonis</name>
    <dbReference type="NCBI Taxonomy" id="72036"/>
    <lineage>
        <taxon>Eukaryota</taxon>
        <taxon>Metazoa</taxon>
        <taxon>Ecdysozoa</taxon>
        <taxon>Arthropoda</taxon>
        <taxon>Crustacea</taxon>
        <taxon>Multicrustacea</taxon>
        <taxon>Hexanauplia</taxon>
        <taxon>Copepoda</taxon>
        <taxon>Siphonostomatoida</taxon>
        <taxon>Caligidae</taxon>
        <taxon>Lepeophtheirus</taxon>
    </lineage>
</organism>
<evidence type="ECO:0000256" key="1">
    <source>
        <dbReference type="SAM" id="SignalP"/>
    </source>
</evidence>
<reference evidence="2" key="1">
    <citation type="submission" date="2014-05" db="EMBL/GenBank/DDBJ databases">
        <authorList>
            <person name="Chronopoulou M."/>
        </authorList>
    </citation>
    <scope>NUCLEOTIDE SEQUENCE</scope>
    <source>
        <tissue evidence="2">Whole organism</tissue>
    </source>
</reference>
<sequence>MKILNPFLFAILILNSISTNAFPYKYIQRTPSYLEAYRTYGSPSYHHHTLTTPYPLSQDPFFNLFQLHCNQILSLMQPKDPFVQIIPHGHRGPKPDTKT</sequence>
<feature type="chain" id="PRO_5005489061" evidence="1">
    <location>
        <begin position="22"/>
        <end position="99"/>
    </location>
</feature>
<proteinExistence type="predicted"/>
<dbReference type="EMBL" id="HACA01025942">
    <property type="protein sequence ID" value="CDW43303.1"/>
    <property type="molecule type" value="Transcribed_RNA"/>
</dbReference>